<dbReference type="GO" id="GO:0006826">
    <property type="term" value="P:iron ion transport"/>
    <property type="evidence" value="ECO:0007669"/>
    <property type="project" value="InterPro"/>
</dbReference>
<dbReference type="CDD" id="cd16831">
    <property type="entry name" value="HemS-like_C"/>
    <property type="match status" value="1"/>
</dbReference>
<protein>
    <submittedName>
        <fullName evidence="2">Haemin-degrading family protein</fullName>
    </submittedName>
</protein>
<dbReference type="Pfam" id="PF05171">
    <property type="entry name" value="HemS"/>
    <property type="match status" value="2"/>
</dbReference>
<dbReference type="RefSeq" id="WP_011995097.1">
    <property type="nucleotide sequence ID" value="NC_009719.1"/>
</dbReference>
<evidence type="ECO:0000313" key="3">
    <source>
        <dbReference type="Proteomes" id="UP000006377"/>
    </source>
</evidence>
<dbReference type="OrthoDB" id="316630at2"/>
<dbReference type="HOGENOM" id="CLU_034543_0_0_5"/>
<name>A7HPH3_PARL1</name>
<sequence>MSANSSTEALIARRAALLAEEPNLRARVLAEKLGISEAELVALGNERSTVTRLRPEWRDIIAAVPALGRVMALTRNESVVHERKGTYGALEGGGHVGLIVGDDIDLRIFFSQWKSGFAIVEEMESGPRRSLQFFDAQGTAIHKIYQTEQSDAAAFDALIARFATEASPLDIVPAPAPKPALPDSEIDVAGFRAAWDALKDTHEFHGLLMKFKTQRVQALRLAGPDRARLVPGSSLRAALLAAQDTATPIMVFVGNPGMIQIHTGPVENLKPTGPWFNVMDEKFNLHLREDHIDSAWVVWKPTEDGTVTSLELFDKEGTLIATLFGKRKPGVPEDNAWRAIVNGLTEREAA</sequence>
<dbReference type="Proteomes" id="UP000006377">
    <property type="component" value="Chromosome"/>
</dbReference>
<organism evidence="2 3">
    <name type="scientific">Parvibaculum lavamentivorans (strain DS-1 / DSM 13023 / NCIMB 13966)</name>
    <dbReference type="NCBI Taxonomy" id="402881"/>
    <lineage>
        <taxon>Bacteria</taxon>
        <taxon>Pseudomonadati</taxon>
        <taxon>Pseudomonadota</taxon>
        <taxon>Alphaproteobacteria</taxon>
        <taxon>Hyphomicrobiales</taxon>
        <taxon>Parvibaculaceae</taxon>
        <taxon>Parvibaculum</taxon>
    </lineage>
</organism>
<dbReference type="AlphaFoldDB" id="A7HPH3"/>
<gene>
    <name evidence="2" type="ordered locus">Plav_0183</name>
</gene>
<feature type="domain" description="Haemin-degrading HemS/ChuX" evidence="1">
    <location>
        <begin position="213"/>
        <end position="344"/>
    </location>
</feature>
<evidence type="ECO:0000259" key="1">
    <source>
        <dbReference type="Pfam" id="PF05171"/>
    </source>
</evidence>
<dbReference type="CDD" id="cd16830">
    <property type="entry name" value="HemS-like_N"/>
    <property type="match status" value="1"/>
</dbReference>
<dbReference type="STRING" id="402881.Plav_0183"/>
<dbReference type="eggNOG" id="COG3720">
    <property type="taxonomic scope" value="Bacteria"/>
</dbReference>
<dbReference type="SUPFAM" id="SSF144064">
    <property type="entry name" value="Heme iron utilization protein-like"/>
    <property type="match status" value="1"/>
</dbReference>
<dbReference type="InterPro" id="IPR007845">
    <property type="entry name" value="HemS/ChuX_dom"/>
</dbReference>
<dbReference type="Gene3D" id="3.40.1570.10">
    <property type="entry name" value="HemS/ChuS/ChuX like domains"/>
    <property type="match status" value="2"/>
</dbReference>
<dbReference type="EMBL" id="CP000774">
    <property type="protein sequence ID" value="ABS61806.1"/>
    <property type="molecule type" value="Genomic_DNA"/>
</dbReference>
<dbReference type="KEGG" id="pla:Plav_0183"/>
<proteinExistence type="predicted"/>
<feature type="domain" description="Haemin-degrading HemS/ChuX" evidence="1">
    <location>
        <begin position="34"/>
        <end position="162"/>
    </location>
</feature>
<keyword evidence="3" id="KW-1185">Reference proteome</keyword>
<reference evidence="2 3" key="1">
    <citation type="journal article" date="2011" name="Stand. Genomic Sci.">
        <title>Complete genome sequence of Parvibaculum lavamentivorans type strain (DS-1(T)).</title>
        <authorList>
            <person name="Schleheck D."/>
            <person name="Weiss M."/>
            <person name="Pitluck S."/>
            <person name="Bruce D."/>
            <person name="Land M.L."/>
            <person name="Han S."/>
            <person name="Saunders E."/>
            <person name="Tapia R."/>
            <person name="Detter C."/>
            <person name="Brettin T."/>
            <person name="Han J."/>
            <person name="Woyke T."/>
            <person name="Goodwin L."/>
            <person name="Pennacchio L."/>
            <person name="Nolan M."/>
            <person name="Cook A.M."/>
            <person name="Kjelleberg S."/>
            <person name="Thomas T."/>
        </authorList>
    </citation>
    <scope>NUCLEOTIDE SEQUENCE [LARGE SCALE GENOMIC DNA]</scope>
    <source>
        <strain evidence="3">DS-1 / DSM 13023 / NCIMB 13966</strain>
    </source>
</reference>
<dbReference type="InterPro" id="IPR053733">
    <property type="entry name" value="Heme_Transport_Util_sf"/>
</dbReference>
<evidence type="ECO:0000313" key="2">
    <source>
        <dbReference type="EMBL" id="ABS61806.1"/>
    </source>
</evidence>
<accession>A7HPH3</accession>